<comment type="similarity">
    <text evidence="3">Belongs to the methyl-accepting chemotaxis (MCP) protein family.</text>
</comment>
<dbReference type="Pfam" id="PF08447">
    <property type="entry name" value="PAS_3"/>
    <property type="match status" value="1"/>
</dbReference>
<dbReference type="FunFam" id="1.10.287.950:FF:000001">
    <property type="entry name" value="Methyl-accepting chemotaxis sensory transducer"/>
    <property type="match status" value="1"/>
</dbReference>
<evidence type="ECO:0000259" key="7">
    <source>
        <dbReference type="PROSITE" id="PS50112"/>
    </source>
</evidence>
<keyword evidence="5" id="KW-0472">Membrane</keyword>
<dbReference type="PANTHER" id="PTHR43531">
    <property type="entry name" value="PROTEIN ICFG"/>
    <property type="match status" value="1"/>
</dbReference>
<evidence type="ECO:0000256" key="2">
    <source>
        <dbReference type="ARBA" id="ARBA00022481"/>
    </source>
</evidence>
<keyword evidence="5" id="KW-1133">Transmembrane helix</keyword>
<dbReference type="Gene3D" id="3.30.450.20">
    <property type="entry name" value="PAS domain"/>
    <property type="match status" value="1"/>
</dbReference>
<dbReference type="EMBL" id="SWJE01000005">
    <property type="protein sequence ID" value="TKC89211.1"/>
    <property type="molecule type" value="Genomic_DNA"/>
</dbReference>
<dbReference type="GO" id="GO:0004888">
    <property type="term" value="F:transmembrane signaling receptor activity"/>
    <property type="evidence" value="ECO:0007669"/>
    <property type="project" value="InterPro"/>
</dbReference>
<dbReference type="AlphaFoldDB" id="A0A4U1I733"/>
<dbReference type="PRINTS" id="PR00260">
    <property type="entry name" value="CHEMTRNSDUCR"/>
</dbReference>
<dbReference type="SUPFAM" id="SSF55785">
    <property type="entry name" value="PYP-like sensor domain (PAS domain)"/>
    <property type="match status" value="1"/>
</dbReference>
<evidence type="ECO:0000259" key="6">
    <source>
        <dbReference type="PROSITE" id="PS50111"/>
    </source>
</evidence>
<keyword evidence="2" id="KW-0488">Methylation</keyword>
<comment type="subcellular location">
    <subcellularLocation>
        <location evidence="1">Membrane</location>
    </subcellularLocation>
</comment>
<dbReference type="InterPro" id="IPR000014">
    <property type="entry name" value="PAS"/>
</dbReference>
<dbReference type="GO" id="GO:0005886">
    <property type="term" value="C:plasma membrane"/>
    <property type="evidence" value="ECO:0007669"/>
    <property type="project" value="TreeGrafter"/>
</dbReference>
<dbReference type="PROSITE" id="PS50112">
    <property type="entry name" value="PAS"/>
    <property type="match status" value="1"/>
</dbReference>
<organism evidence="8 9">
    <name type="scientific">Trinickia terrae</name>
    <dbReference type="NCBI Taxonomy" id="2571161"/>
    <lineage>
        <taxon>Bacteria</taxon>
        <taxon>Pseudomonadati</taxon>
        <taxon>Pseudomonadota</taxon>
        <taxon>Betaproteobacteria</taxon>
        <taxon>Burkholderiales</taxon>
        <taxon>Burkholderiaceae</taxon>
        <taxon>Trinickia</taxon>
    </lineage>
</organism>
<feature type="domain" description="Methyl-accepting transducer" evidence="6">
    <location>
        <begin position="281"/>
        <end position="510"/>
    </location>
</feature>
<dbReference type="InterPro" id="IPR051310">
    <property type="entry name" value="MCP_chemotaxis"/>
</dbReference>
<reference evidence="8 9" key="1">
    <citation type="submission" date="2019-04" db="EMBL/GenBank/DDBJ databases">
        <title>Trinickia sp. 7GSK02, isolated from subtropical forest soil.</title>
        <authorList>
            <person name="Gao Z.-H."/>
            <person name="Qiu L.-H."/>
        </authorList>
    </citation>
    <scope>NUCLEOTIDE SEQUENCE [LARGE SCALE GENOMIC DNA]</scope>
    <source>
        <strain evidence="8 9">7GSK02</strain>
    </source>
</reference>
<keyword evidence="5" id="KW-0812">Transmembrane</keyword>
<evidence type="ECO:0000256" key="1">
    <source>
        <dbReference type="ARBA" id="ARBA00004370"/>
    </source>
</evidence>
<dbReference type="InterPro" id="IPR035965">
    <property type="entry name" value="PAS-like_dom_sf"/>
</dbReference>
<evidence type="ECO:0000256" key="4">
    <source>
        <dbReference type="PROSITE-ProRule" id="PRU00284"/>
    </source>
</evidence>
<dbReference type="GO" id="GO:0006935">
    <property type="term" value="P:chemotaxis"/>
    <property type="evidence" value="ECO:0007669"/>
    <property type="project" value="InterPro"/>
</dbReference>
<evidence type="ECO:0000313" key="8">
    <source>
        <dbReference type="EMBL" id="TKC89211.1"/>
    </source>
</evidence>
<dbReference type="PROSITE" id="PS50111">
    <property type="entry name" value="CHEMOTAXIS_TRANSDUC_2"/>
    <property type="match status" value="1"/>
</dbReference>
<dbReference type="NCBIfam" id="TIGR00229">
    <property type="entry name" value="sensory_box"/>
    <property type="match status" value="1"/>
</dbReference>
<dbReference type="CDD" id="cd00130">
    <property type="entry name" value="PAS"/>
    <property type="match status" value="1"/>
</dbReference>
<dbReference type="SUPFAM" id="SSF58104">
    <property type="entry name" value="Methyl-accepting chemotaxis protein (MCP) signaling domain"/>
    <property type="match status" value="1"/>
</dbReference>
<evidence type="ECO:0000256" key="5">
    <source>
        <dbReference type="SAM" id="Phobius"/>
    </source>
</evidence>
<sequence length="525" mass="56567">MHTLTPIAQGEVPFPAGKMLVSTTDTTGLITYCNDVFIETSGFSRDELLGQPHSVIRHPDMPAEAYRDMWATLKKQQPWIGVLKNRVKDGRHFWVQVGVMPIVEGKEVVAYRAVQTQASREQIQTAEAIYAKLRDEQTRGRQAHRLDSGAIVRTDLAGRLDRFLHPTMKRQTYLLTIGLATLGMVAGALLNGGVSALTWPRAAVAFAACIVLGILAEYRMRFMFIYPLRRLLGFVTRIAMGDLTQTLENSWKPTGVVGKLEQCVNQVSLNTRVIVADARDQMVRMAQATATVSEGSQKLSARTESQAASLEQSAASMEQIANNVQQTAEVARRAALNAGHASGITEDSGAAVQAMTQTMQGITEASRKIGEIIQVIDGISFQTNILALNAAVEAARAGEHGRGFAVVAGEVRNLAGRAAAAAKEITALIADSTQKVEAGSKLTETARDKMQQAVQAVRDVSALIGEINTAAAEQSIGISQIKQALDLIEDLTQQNTSLVNHLALSANTLAGNAHTVTETVGMFRI</sequence>
<dbReference type="OrthoDB" id="9806477at2"/>
<dbReference type="GO" id="GO:0007165">
    <property type="term" value="P:signal transduction"/>
    <property type="evidence" value="ECO:0007669"/>
    <property type="project" value="UniProtKB-KW"/>
</dbReference>
<dbReference type="CDD" id="cd11386">
    <property type="entry name" value="MCP_signal"/>
    <property type="match status" value="1"/>
</dbReference>
<dbReference type="PANTHER" id="PTHR43531:SF14">
    <property type="entry name" value="METHYL-ACCEPTING CHEMOTAXIS PROTEIN I-RELATED"/>
    <property type="match status" value="1"/>
</dbReference>
<keyword evidence="4" id="KW-0807">Transducer</keyword>
<feature type="transmembrane region" description="Helical" evidence="5">
    <location>
        <begin position="202"/>
        <end position="220"/>
    </location>
</feature>
<accession>A0A4U1I733</accession>
<feature type="domain" description="PAS" evidence="7">
    <location>
        <begin position="25"/>
        <end position="76"/>
    </location>
</feature>
<evidence type="ECO:0000256" key="3">
    <source>
        <dbReference type="ARBA" id="ARBA00029447"/>
    </source>
</evidence>
<gene>
    <name evidence="8" type="ORF">FAZ69_09590</name>
</gene>
<proteinExistence type="inferred from homology"/>
<evidence type="ECO:0000313" key="9">
    <source>
        <dbReference type="Proteomes" id="UP000305539"/>
    </source>
</evidence>
<dbReference type="InterPro" id="IPR004089">
    <property type="entry name" value="MCPsignal_dom"/>
</dbReference>
<dbReference type="Pfam" id="PF00015">
    <property type="entry name" value="MCPsignal"/>
    <property type="match status" value="1"/>
</dbReference>
<comment type="caution">
    <text evidence="8">The sequence shown here is derived from an EMBL/GenBank/DDBJ whole genome shotgun (WGS) entry which is preliminary data.</text>
</comment>
<dbReference type="InterPro" id="IPR013655">
    <property type="entry name" value="PAS_fold_3"/>
</dbReference>
<protein>
    <submittedName>
        <fullName evidence="8">PAS domain S-box protein</fullName>
    </submittedName>
</protein>
<keyword evidence="9" id="KW-1185">Reference proteome</keyword>
<feature type="transmembrane region" description="Helical" evidence="5">
    <location>
        <begin position="172"/>
        <end position="190"/>
    </location>
</feature>
<dbReference type="Gene3D" id="1.10.287.950">
    <property type="entry name" value="Methyl-accepting chemotaxis protein"/>
    <property type="match status" value="1"/>
</dbReference>
<dbReference type="Proteomes" id="UP000305539">
    <property type="component" value="Unassembled WGS sequence"/>
</dbReference>
<dbReference type="RefSeq" id="WP_136893755.1">
    <property type="nucleotide sequence ID" value="NZ_SWJE01000005.1"/>
</dbReference>
<dbReference type="InterPro" id="IPR004090">
    <property type="entry name" value="Chemotax_Me-accpt_rcpt"/>
</dbReference>
<dbReference type="SMART" id="SM00283">
    <property type="entry name" value="MA"/>
    <property type="match status" value="1"/>
</dbReference>
<name>A0A4U1I733_9BURK</name>